<dbReference type="Gene3D" id="1.10.1790.10">
    <property type="entry name" value="PRD domain"/>
    <property type="match status" value="2"/>
</dbReference>
<dbReference type="InterPro" id="IPR036634">
    <property type="entry name" value="PRD_sf"/>
</dbReference>
<dbReference type="Pfam" id="PF00874">
    <property type="entry name" value="PRD"/>
    <property type="match status" value="2"/>
</dbReference>
<dbReference type="PANTHER" id="PTHR30185:SF15">
    <property type="entry name" value="CRYPTIC BETA-GLUCOSIDE BGL OPERON ANTITERMINATOR"/>
    <property type="match status" value="1"/>
</dbReference>
<dbReference type="EMBL" id="JACOQK010000001">
    <property type="protein sequence ID" value="MBC5788402.1"/>
    <property type="molecule type" value="Genomic_DNA"/>
</dbReference>
<organism evidence="3 4">
    <name type="scientific">Clostridium facile</name>
    <dbReference type="NCBI Taxonomy" id="2763035"/>
    <lineage>
        <taxon>Bacteria</taxon>
        <taxon>Bacillati</taxon>
        <taxon>Bacillota</taxon>
        <taxon>Clostridia</taxon>
        <taxon>Eubacteriales</taxon>
        <taxon>Clostridiaceae</taxon>
        <taxon>Clostridium</taxon>
    </lineage>
</organism>
<dbReference type="InterPro" id="IPR036650">
    <property type="entry name" value="CAT_RNA-bd_dom_sf"/>
</dbReference>
<dbReference type="Gene3D" id="2.30.24.10">
    <property type="entry name" value="CAT RNA-binding domain"/>
    <property type="match status" value="1"/>
</dbReference>
<feature type="domain" description="PRD" evidence="2">
    <location>
        <begin position="173"/>
        <end position="271"/>
    </location>
</feature>
<dbReference type="Proteomes" id="UP000649151">
    <property type="component" value="Unassembled WGS sequence"/>
</dbReference>
<proteinExistence type="predicted"/>
<dbReference type="PANTHER" id="PTHR30185">
    <property type="entry name" value="CRYPTIC BETA-GLUCOSIDE BGL OPERON ANTITERMINATOR"/>
    <property type="match status" value="1"/>
</dbReference>
<keyword evidence="4" id="KW-1185">Reference proteome</keyword>
<evidence type="ECO:0000256" key="1">
    <source>
        <dbReference type="ARBA" id="ARBA00022737"/>
    </source>
</evidence>
<feature type="domain" description="PRD" evidence="2">
    <location>
        <begin position="66"/>
        <end position="170"/>
    </location>
</feature>
<keyword evidence="1" id="KW-0677">Repeat</keyword>
<evidence type="ECO:0000313" key="3">
    <source>
        <dbReference type="EMBL" id="MBC5788402.1"/>
    </source>
</evidence>
<name>A0ABR7ITD0_9CLOT</name>
<evidence type="ECO:0000313" key="4">
    <source>
        <dbReference type="Proteomes" id="UP000649151"/>
    </source>
</evidence>
<reference evidence="3 4" key="1">
    <citation type="submission" date="2020-08" db="EMBL/GenBank/DDBJ databases">
        <title>Genome public.</title>
        <authorList>
            <person name="Liu C."/>
            <person name="Sun Q."/>
        </authorList>
    </citation>
    <scope>NUCLEOTIDE SEQUENCE [LARGE SCALE GENOMIC DNA]</scope>
    <source>
        <strain evidence="3 4">NSJ-27</strain>
    </source>
</reference>
<dbReference type="InterPro" id="IPR004341">
    <property type="entry name" value="CAT_RNA-bd_dom"/>
</dbReference>
<protein>
    <submittedName>
        <fullName evidence="3">PRD domain-containing protein</fullName>
    </submittedName>
</protein>
<dbReference type="SUPFAM" id="SSF50151">
    <property type="entry name" value="SacY-like RNA-binding domain"/>
    <property type="match status" value="1"/>
</dbReference>
<evidence type="ECO:0000259" key="2">
    <source>
        <dbReference type="PROSITE" id="PS51372"/>
    </source>
</evidence>
<dbReference type="InterPro" id="IPR050661">
    <property type="entry name" value="BglG_antiterminators"/>
</dbReference>
<accession>A0ABR7ITD0</accession>
<comment type="caution">
    <text evidence="3">The sequence shown here is derived from an EMBL/GenBank/DDBJ whole genome shotgun (WGS) entry which is preliminary data.</text>
</comment>
<dbReference type="RefSeq" id="WP_186996946.1">
    <property type="nucleotide sequence ID" value="NZ_JACOQK010000001.1"/>
</dbReference>
<dbReference type="InterPro" id="IPR011608">
    <property type="entry name" value="PRD"/>
</dbReference>
<dbReference type="Pfam" id="PF03123">
    <property type="entry name" value="CAT_RBD"/>
    <property type="match status" value="1"/>
</dbReference>
<gene>
    <name evidence="3" type="ORF">H8Z77_10340</name>
</gene>
<dbReference type="PROSITE" id="PS51372">
    <property type="entry name" value="PRD_2"/>
    <property type="match status" value="2"/>
</dbReference>
<dbReference type="SUPFAM" id="SSF63520">
    <property type="entry name" value="PTS-regulatory domain, PRD"/>
    <property type="match status" value="2"/>
</dbReference>
<dbReference type="SMART" id="SM01061">
    <property type="entry name" value="CAT_RBD"/>
    <property type="match status" value="1"/>
</dbReference>
<sequence length="271" mass="31237">MEYQVVKAINNNVILAKEVDSSEQVMLMSKGIGFHRKPGDSISDQVGSQEIFKFWNKPNMISHTSYDFNQLEQVVRQIVEQVHQRMGVEPDLLYQPLLDHISFSLDRINFGLPLDNPYGTEISVLYSMEYSFAKLAVEHIRKELGVDLGENEVGLMALHFNTARKRRTMSVTMERVNLFNAISTILEEQLELYGQERELELRIFLLSLNNMLHRCSNGEVYLMPCKRQVFVSMKESYEIAKEISTLIEAKIGIHLNDDCIAYLTVEVQKIV</sequence>